<reference evidence="2" key="1">
    <citation type="submission" date="2018-01" db="EMBL/GenBank/DDBJ databases">
        <authorList>
            <person name="Mao J.F."/>
        </authorList>
    </citation>
    <scope>NUCLEOTIDE SEQUENCE</scope>
    <source>
        <strain evidence="2">Huo1</strain>
        <tissue evidence="2">Leaf</tissue>
    </source>
</reference>
<dbReference type="Proteomes" id="UP000298416">
    <property type="component" value="Unassembled WGS sequence"/>
</dbReference>
<keyword evidence="1" id="KW-0472">Membrane</keyword>
<sequence>MDTVADRIEMHKNIGDQRNEWNSLLLNSINALSLAAATMAGIASMSEGDATAVALSSTAMYVAATGMLSIVNKILPSQLAEEQRNATRLAFPLLLLGAMLDKFLPTVEPAVWWPHNGRKQPKTSKGYNGIGDERSCFDGCGSPLVSHETLLWNSLNHNGRTVFSRVLVMD</sequence>
<keyword evidence="1" id="KW-0812">Transmembrane</keyword>
<name>A0A8X8ZHI1_SALSN</name>
<evidence type="ECO:0000313" key="2">
    <source>
        <dbReference type="EMBL" id="KAG6404174.1"/>
    </source>
</evidence>
<organism evidence="2">
    <name type="scientific">Salvia splendens</name>
    <name type="common">Scarlet sage</name>
    <dbReference type="NCBI Taxonomy" id="180675"/>
    <lineage>
        <taxon>Eukaryota</taxon>
        <taxon>Viridiplantae</taxon>
        <taxon>Streptophyta</taxon>
        <taxon>Embryophyta</taxon>
        <taxon>Tracheophyta</taxon>
        <taxon>Spermatophyta</taxon>
        <taxon>Magnoliopsida</taxon>
        <taxon>eudicotyledons</taxon>
        <taxon>Gunneridae</taxon>
        <taxon>Pentapetalae</taxon>
        <taxon>asterids</taxon>
        <taxon>lamiids</taxon>
        <taxon>Lamiales</taxon>
        <taxon>Lamiaceae</taxon>
        <taxon>Nepetoideae</taxon>
        <taxon>Mentheae</taxon>
        <taxon>Salviinae</taxon>
        <taxon>Salvia</taxon>
        <taxon>Salvia subgen. Calosphace</taxon>
        <taxon>core Calosphace</taxon>
    </lineage>
</organism>
<proteinExistence type="predicted"/>
<dbReference type="PANTHER" id="PTHR33358">
    <property type="entry name" value="F-BOX PROTEIN WITH A DOMAIN PROTEIN"/>
    <property type="match status" value="1"/>
</dbReference>
<keyword evidence="3" id="KW-1185">Reference proteome</keyword>
<keyword evidence="1" id="KW-1133">Transmembrane helix</keyword>
<dbReference type="Pfam" id="PF14476">
    <property type="entry name" value="Chloroplast_duf"/>
    <property type="match status" value="2"/>
</dbReference>
<evidence type="ECO:0008006" key="4">
    <source>
        <dbReference type="Google" id="ProtNLM"/>
    </source>
</evidence>
<accession>A0A8X8ZHI1</accession>
<dbReference type="PANTHER" id="PTHR33358:SF12">
    <property type="entry name" value="F-BOX PROTEIN WITH A DOMAIN PROTEIN"/>
    <property type="match status" value="1"/>
</dbReference>
<comment type="caution">
    <text evidence="2">The sequence shown here is derived from an EMBL/GenBank/DDBJ whole genome shotgun (WGS) entry which is preliminary data.</text>
</comment>
<feature type="transmembrane region" description="Helical" evidence="1">
    <location>
        <begin position="21"/>
        <end position="44"/>
    </location>
</feature>
<evidence type="ECO:0000256" key="1">
    <source>
        <dbReference type="SAM" id="Phobius"/>
    </source>
</evidence>
<dbReference type="EMBL" id="PNBA02000013">
    <property type="protein sequence ID" value="KAG6404174.1"/>
    <property type="molecule type" value="Genomic_DNA"/>
</dbReference>
<gene>
    <name evidence="2" type="ORF">SASPL_136414</name>
</gene>
<protein>
    <recommendedName>
        <fullName evidence="4">F-box protein</fullName>
    </recommendedName>
</protein>
<dbReference type="AlphaFoldDB" id="A0A8X8ZHI1"/>
<evidence type="ECO:0000313" key="3">
    <source>
        <dbReference type="Proteomes" id="UP000298416"/>
    </source>
</evidence>
<feature type="transmembrane region" description="Helical" evidence="1">
    <location>
        <begin position="50"/>
        <end position="71"/>
    </location>
</feature>
<reference evidence="2" key="2">
    <citation type="submission" date="2020-08" db="EMBL/GenBank/DDBJ databases">
        <title>Plant Genome Project.</title>
        <authorList>
            <person name="Zhang R.-G."/>
        </authorList>
    </citation>
    <scope>NUCLEOTIDE SEQUENCE</scope>
    <source>
        <strain evidence="2">Huo1</strain>
        <tissue evidence="2">Leaf</tissue>
    </source>
</reference>
<dbReference type="InterPro" id="IPR027949">
    <property type="entry name" value="Chloroplast_duf"/>
</dbReference>